<gene>
    <name evidence="1" type="ORF">SAMN05192552_10302</name>
</gene>
<dbReference type="EMBL" id="FMZP01000030">
    <property type="protein sequence ID" value="SDD54819.1"/>
    <property type="molecule type" value="Genomic_DNA"/>
</dbReference>
<dbReference type="AlphaFoldDB" id="A0A1G6VMK5"/>
<evidence type="ECO:0000313" key="2">
    <source>
        <dbReference type="Proteomes" id="UP000324021"/>
    </source>
</evidence>
<accession>A0A1G6VMK5</accession>
<organism evidence="1 2">
    <name type="scientific">Natrinema hispanicum</name>
    <dbReference type="NCBI Taxonomy" id="392421"/>
    <lineage>
        <taxon>Archaea</taxon>
        <taxon>Methanobacteriati</taxon>
        <taxon>Methanobacteriota</taxon>
        <taxon>Stenosarchaea group</taxon>
        <taxon>Halobacteria</taxon>
        <taxon>Halobacteriales</taxon>
        <taxon>Natrialbaceae</taxon>
        <taxon>Natrinema</taxon>
    </lineage>
</organism>
<sequence>MTETAPSDVKDVLKKGLATYDIDVVDDVKVISSHEDKYKVEVPYDGELLFDNILSNYGTLLYNKEGEIDWKGVRSGKLVVTVDLDN</sequence>
<dbReference type="Proteomes" id="UP000324021">
    <property type="component" value="Unassembled WGS sequence"/>
</dbReference>
<proteinExistence type="predicted"/>
<protein>
    <submittedName>
        <fullName evidence="1">Uncharacterized protein</fullName>
    </submittedName>
</protein>
<reference evidence="1 2" key="1">
    <citation type="submission" date="2016-10" db="EMBL/GenBank/DDBJ databases">
        <authorList>
            <person name="Varghese N."/>
            <person name="Submissions S."/>
        </authorList>
    </citation>
    <scope>NUCLEOTIDE SEQUENCE [LARGE SCALE GENOMIC DNA]</scope>
    <source>
        <strain evidence="1 2">CDM_1</strain>
    </source>
</reference>
<name>A0A1G6VMK5_9EURY</name>
<evidence type="ECO:0000313" key="1">
    <source>
        <dbReference type="EMBL" id="SDD54819.1"/>
    </source>
</evidence>
<dbReference type="RefSeq" id="WP_149782484.1">
    <property type="nucleotide sequence ID" value="NZ_FMZP01000030.1"/>
</dbReference>